<dbReference type="InterPro" id="IPR036397">
    <property type="entry name" value="RNaseH_sf"/>
</dbReference>
<evidence type="ECO:0000259" key="16">
    <source>
        <dbReference type="PROSITE" id="PS50994"/>
    </source>
</evidence>
<evidence type="ECO:0000256" key="6">
    <source>
        <dbReference type="ARBA" id="ARBA00022741"/>
    </source>
</evidence>
<dbReference type="VEuPathDB" id="AmoebaDB:ACA1_124800"/>
<name>L8GPU4_ACACF</name>
<evidence type="ECO:0000256" key="14">
    <source>
        <dbReference type="ARBA" id="ARBA00023113"/>
    </source>
</evidence>
<proteinExistence type="predicted"/>
<dbReference type="OrthoDB" id="413361at2759"/>
<comment type="function">
    <text evidence="1">The aspartyl protease (PR) mediates the proteolytic cleavages of the Gag and Gag-Pol polyproteins after assembly of the VLP.</text>
</comment>
<feature type="domain" description="Integrase catalytic" evidence="16">
    <location>
        <begin position="132"/>
        <end position="206"/>
    </location>
</feature>
<dbReference type="GO" id="GO:0046872">
    <property type="term" value="F:metal ion binding"/>
    <property type="evidence" value="ECO:0007669"/>
    <property type="project" value="UniProtKB-KW"/>
</dbReference>
<keyword evidence="4" id="KW-0540">Nuclease</keyword>
<gene>
    <name evidence="17" type="ORF">ACA1_124800</name>
</gene>
<dbReference type="GO" id="GO:0003676">
    <property type="term" value="F:nucleic acid binding"/>
    <property type="evidence" value="ECO:0007669"/>
    <property type="project" value="InterPro"/>
</dbReference>
<organism evidence="17 18">
    <name type="scientific">Acanthamoeba castellanii (strain ATCC 30010 / Neff)</name>
    <dbReference type="NCBI Taxonomy" id="1257118"/>
    <lineage>
        <taxon>Eukaryota</taxon>
        <taxon>Amoebozoa</taxon>
        <taxon>Discosea</taxon>
        <taxon>Longamoebia</taxon>
        <taxon>Centramoebida</taxon>
        <taxon>Acanthamoebidae</taxon>
        <taxon>Acanthamoeba</taxon>
    </lineage>
</organism>
<dbReference type="Pfam" id="PF22936">
    <property type="entry name" value="Pol_BBD"/>
    <property type="match status" value="1"/>
</dbReference>
<dbReference type="RefSeq" id="XP_004336671.1">
    <property type="nucleotide sequence ID" value="XM_004336623.1"/>
</dbReference>
<dbReference type="SUPFAM" id="SSF53098">
    <property type="entry name" value="Ribonuclease H-like"/>
    <property type="match status" value="1"/>
</dbReference>
<dbReference type="KEGG" id="acan:ACA1_124800"/>
<dbReference type="PANTHER" id="PTHR42648">
    <property type="entry name" value="TRANSPOSASE, PUTATIVE-RELATED"/>
    <property type="match status" value="1"/>
</dbReference>
<dbReference type="GO" id="GO:0003964">
    <property type="term" value="F:RNA-directed DNA polymerase activity"/>
    <property type="evidence" value="ECO:0007669"/>
    <property type="project" value="UniProtKB-KW"/>
</dbReference>
<evidence type="ECO:0000256" key="9">
    <source>
        <dbReference type="ARBA" id="ARBA00022840"/>
    </source>
</evidence>
<dbReference type="Pfam" id="PF25597">
    <property type="entry name" value="SH3_retrovirus"/>
    <property type="match status" value="1"/>
</dbReference>
<evidence type="ECO:0000256" key="10">
    <source>
        <dbReference type="ARBA" id="ARBA00022842"/>
    </source>
</evidence>
<dbReference type="GO" id="GO:0003887">
    <property type="term" value="F:DNA-directed DNA polymerase activity"/>
    <property type="evidence" value="ECO:0007669"/>
    <property type="project" value="UniProtKB-KW"/>
</dbReference>
<keyword evidence="6" id="KW-0547">Nucleotide-binding</keyword>
<keyword evidence="2" id="KW-1188">Viral release from host cell</keyword>
<dbReference type="GO" id="GO:0015074">
    <property type="term" value="P:DNA integration"/>
    <property type="evidence" value="ECO:0007669"/>
    <property type="project" value="UniProtKB-KW"/>
</dbReference>
<keyword evidence="11" id="KW-0229">DNA integration</keyword>
<evidence type="ECO:0000256" key="5">
    <source>
        <dbReference type="ARBA" id="ARBA00022723"/>
    </source>
</evidence>
<keyword evidence="18" id="KW-1185">Reference proteome</keyword>
<evidence type="ECO:0000256" key="3">
    <source>
        <dbReference type="ARBA" id="ARBA00022670"/>
    </source>
</evidence>
<dbReference type="InterPro" id="IPR012337">
    <property type="entry name" value="RNaseH-like_sf"/>
</dbReference>
<keyword evidence="12" id="KW-0695">RNA-directed DNA polymerase</keyword>
<sequence length="414" mass="46520">MTCNQAWLHSYKPLPVNRVTLSNNTMINTVSTSTINSFTTINRHDMSLMLTGVLHVPQLEKLQAGPCLTLHVEWPMPVESFSWQLYFVTFIDDCTRYAQVHLMCHKSEVLSKLQAFIAVHKIHGREWMVCCGIQHVTAPTYSPEHNGVAEWYNCTVMNMVRSMLLDAGLVNWFWAEALNTVVYINNCMPSRSIDNKDPFQLLHRRAPDILKLQLFGCCTYILTPVQMCNKLQDCSCEAVYLGLLGNGTHHRLWVHSSGTITESHDVIFCAPPAAAPCNLLATLWIPKLKTTTITPLVDEEVNNNKPELLNTTHTEGDDFTVLEDNEDALSPPTSPNNILGEWLSLDDDDNDNLHGHKAMAKPNSAILNHDKWVVNDCHHHTVVTATDTACITPNSYTEAIASKDTNQWIDCNEG</sequence>
<keyword evidence="13" id="KW-0548">Nucleotidyltransferase</keyword>
<evidence type="ECO:0000256" key="15">
    <source>
        <dbReference type="ARBA" id="ARBA00023172"/>
    </source>
</evidence>
<evidence type="ECO:0000256" key="2">
    <source>
        <dbReference type="ARBA" id="ARBA00022612"/>
    </source>
</evidence>
<dbReference type="OMA" id="WIDCNEG"/>
<evidence type="ECO:0000256" key="7">
    <source>
        <dbReference type="ARBA" id="ARBA00022759"/>
    </source>
</evidence>
<dbReference type="GO" id="GO:0006508">
    <property type="term" value="P:proteolysis"/>
    <property type="evidence" value="ECO:0007669"/>
    <property type="project" value="UniProtKB-KW"/>
</dbReference>
<dbReference type="InterPro" id="IPR001584">
    <property type="entry name" value="Integrase_cat-core"/>
</dbReference>
<dbReference type="InterPro" id="IPR057670">
    <property type="entry name" value="SH3_retrovirus"/>
</dbReference>
<reference evidence="17 18" key="1">
    <citation type="journal article" date="2013" name="Genome Biol.">
        <title>Genome of Acanthamoeba castellanii highlights extensive lateral gene transfer and early evolution of tyrosine kinase signaling.</title>
        <authorList>
            <person name="Clarke M."/>
            <person name="Lohan A.J."/>
            <person name="Liu B."/>
            <person name="Lagkouvardos I."/>
            <person name="Roy S."/>
            <person name="Zafar N."/>
            <person name="Bertelli C."/>
            <person name="Schilde C."/>
            <person name="Kianianmomeni A."/>
            <person name="Burglin T.R."/>
            <person name="Frech C."/>
            <person name="Turcotte B."/>
            <person name="Kopec K.O."/>
            <person name="Synnott J.M."/>
            <person name="Choo C."/>
            <person name="Paponov I."/>
            <person name="Finkler A."/>
            <person name="Soon Heng Tan C."/>
            <person name="Hutchins A.P."/>
            <person name="Weinmeier T."/>
            <person name="Rattei T."/>
            <person name="Chu J.S."/>
            <person name="Gimenez G."/>
            <person name="Irimia M."/>
            <person name="Rigden D.J."/>
            <person name="Fitzpatrick D.A."/>
            <person name="Lorenzo-Morales J."/>
            <person name="Bateman A."/>
            <person name="Chiu C.H."/>
            <person name="Tang P."/>
            <person name="Hegemann P."/>
            <person name="Fromm H."/>
            <person name="Raoult D."/>
            <person name="Greub G."/>
            <person name="Miranda-Saavedra D."/>
            <person name="Chen N."/>
            <person name="Nash P."/>
            <person name="Ginger M.L."/>
            <person name="Horn M."/>
            <person name="Schaap P."/>
            <person name="Caler L."/>
            <person name="Loftus B."/>
        </authorList>
    </citation>
    <scope>NUCLEOTIDE SEQUENCE [LARGE SCALE GENOMIC DNA]</scope>
    <source>
        <strain evidence="17 18">Neff</strain>
    </source>
</reference>
<dbReference type="EMBL" id="KB008047">
    <property type="protein sequence ID" value="ELR14658.1"/>
    <property type="molecule type" value="Genomic_DNA"/>
</dbReference>
<dbReference type="GO" id="GO:0005524">
    <property type="term" value="F:ATP binding"/>
    <property type="evidence" value="ECO:0007669"/>
    <property type="project" value="UniProtKB-KW"/>
</dbReference>
<evidence type="ECO:0000256" key="4">
    <source>
        <dbReference type="ARBA" id="ARBA00022722"/>
    </source>
</evidence>
<keyword evidence="9" id="KW-0067">ATP-binding</keyword>
<dbReference type="AlphaFoldDB" id="L8GPU4"/>
<keyword evidence="8" id="KW-0378">Hydrolase</keyword>
<evidence type="ECO:0000313" key="18">
    <source>
        <dbReference type="Proteomes" id="UP000011083"/>
    </source>
</evidence>
<keyword evidence="5" id="KW-0479">Metal-binding</keyword>
<dbReference type="GO" id="GO:0008233">
    <property type="term" value="F:peptidase activity"/>
    <property type="evidence" value="ECO:0007669"/>
    <property type="project" value="UniProtKB-KW"/>
</dbReference>
<dbReference type="GO" id="GO:0004519">
    <property type="term" value="F:endonuclease activity"/>
    <property type="evidence" value="ECO:0007669"/>
    <property type="project" value="UniProtKB-KW"/>
</dbReference>
<evidence type="ECO:0000256" key="12">
    <source>
        <dbReference type="ARBA" id="ARBA00022918"/>
    </source>
</evidence>
<dbReference type="InterPro" id="IPR039537">
    <property type="entry name" value="Retrotran_Ty1/copia-like"/>
</dbReference>
<dbReference type="STRING" id="1257118.L8GPU4"/>
<accession>L8GPU4</accession>
<dbReference type="GO" id="GO:0006310">
    <property type="term" value="P:DNA recombination"/>
    <property type="evidence" value="ECO:0007669"/>
    <property type="project" value="UniProtKB-KW"/>
</dbReference>
<dbReference type="Gene3D" id="3.30.420.10">
    <property type="entry name" value="Ribonuclease H-like superfamily/Ribonuclease H"/>
    <property type="match status" value="1"/>
</dbReference>
<dbReference type="GeneID" id="14915257"/>
<keyword evidence="10" id="KW-0460">Magnesium</keyword>
<evidence type="ECO:0000256" key="8">
    <source>
        <dbReference type="ARBA" id="ARBA00022801"/>
    </source>
</evidence>
<dbReference type="InterPro" id="IPR054722">
    <property type="entry name" value="PolX-like_BBD"/>
</dbReference>
<keyword evidence="15" id="KW-0233">DNA recombination</keyword>
<keyword evidence="14" id="KW-0917">Virion maturation</keyword>
<evidence type="ECO:0000256" key="1">
    <source>
        <dbReference type="ARBA" id="ARBA00002180"/>
    </source>
</evidence>
<keyword evidence="13" id="KW-0808">Transferase</keyword>
<dbReference type="Proteomes" id="UP000011083">
    <property type="component" value="Unassembled WGS sequence"/>
</dbReference>
<dbReference type="PANTHER" id="PTHR42648:SF11">
    <property type="entry name" value="TRANSPOSON TY4-P GAG-POL POLYPROTEIN"/>
    <property type="match status" value="1"/>
</dbReference>
<dbReference type="PROSITE" id="PS50994">
    <property type="entry name" value="INTEGRASE"/>
    <property type="match status" value="1"/>
</dbReference>
<evidence type="ECO:0000256" key="13">
    <source>
        <dbReference type="ARBA" id="ARBA00022932"/>
    </source>
</evidence>
<keyword evidence="13" id="KW-0239">DNA-directed DNA polymerase</keyword>
<protein>
    <submittedName>
        <fullName evidence="17">Integrase</fullName>
    </submittedName>
</protein>
<keyword evidence="7" id="KW-0255">Endonuclease</keyword>
<evidence type="ECO:0000256" key="11">
    <source>
        <dbReference type="ARBA" id="ARBA00022908"/>
    </source>
</evidence>
<evidence type="ECO:0000313" key="17">
    <source>
        <dbReference type="EMBL" id="ELR14658.1"/>
    </source>
</evidence>
<keyword evidence="3" id="KW-0645">Protease</keyword>